<protein>
    <submittedName>
        <fullName evidence="1">Uncharacterized protein</fullName>
    </submittedName>
</protein>
<dbReference type="AlphaFoldDB" id="A0A2N9IR33"/>
<gene>
    <name evidence="1" type="ORF">FSB_LOCUS54870</name>
</gene>
<proteinExistence type="predicted"/>
<dbReference type="EMBL" id="OIVN01006174">
    <property type="protein sequence ID" value="SPD26988.1"/>
    <property type="molecule type" value="Genomic_DNA"/>
</dbReference>
<name>A0A2N9IR33_FAGSY</name>
<evidence type="ECO:0000313" key="1">
    <source>
        <dbReference type="EMBL" id="SPD26988.1"/>
    </source>
</evidence>
<reference evidence="1" key="1">
    <citation type="submission" date="2018-02" db="EMBL/GenBank/DDBJ databases">
        <authorList>
            <person name="Cohen D.B."/>
            <person name="Kent A.D."/>
        </authorList>
    </citation>
    <scope>NUCLEOTIDE SEQUENCE</scope>
</reference>
<organism evidence="1">
    <name type="scientific">Fagus sylvatica</name>
    <name type="common">Beechnut</name>
    <dbReference type="NCBI Taxonomy" id="28930"/>
    <lineage>
        <taxon>Eukaryota</taxon>
        <taxon>Viridiplantae</taxon>
        <taxon>Streptophyta</taxon>
        <taxon>Embryophyta</taxon>
        <taxon>Tracheophyta</taxon>
        <taxon>Spermatophyta</taxon>
        <taxon>Magnoliopsida</taxon>
        <taxon>eudicotyledons</taxon>
        <taxon>Gunneridae</taxon>
        <taxon>Pentapetalae</taxon>
        <taxon>rosids</taxon>
        <taxon>fabids</taxon>
        <taxon>Fagales</taxon>
        <taxon>Fagaceae</taxon>
        <taxon>Fagus</taxon>
    </lineage>
</organism>
<sequence length="71" mass="7669">MVQIVVTMLTGWSGIGDTVQCGVVVVPSLSGALNVAFMPEPKWSKFSCLLDLHAWPTACFTTYQTKKASYG</sequence>
<accession>A0A2N9IR33</accession>